<dbReference type="PANTHER" id="PTHR43133">
    <property type="entry name" value="RNA POLYMERASE ECF-TYPE SIGMA FACTO"/>
    <property type="match status" value="1"/>
</dbReference>
<dbReference type="NCBIfam" id="TIGR02937">
    <property type="entry name" value="sigma70-ECF"/>
    <property type="match status" value="1"/>
</dbReference>
<dbReference type="InterPro" id="IPR039425">
    <property type="entry name" value="RNA_pol_sigma-70-like"/>
</dbReference>
<evidence type="ECO:0000256" key="3">
    <source>
        <dbReference type="ARBA" id="ARBA00023082"/>
    </source>
</evidence>
<evidence type="ECO:0000256" key="2">
    <source>
        <dbReference type="ARBA" id="ARBA00023015"/>
    </source>
</evidence>
<keyword evidence="4" id="KW-0804">Transcription</keyword>
<dbReference type="SUPFAM" id="SSF88659">
    <property type="entry name" value="Sigma3 and sigma4 domains of RNA polymerase sigma factors"/>
    <property type="match status" value="1"/>
</dbReference>
<dbReference type="OrthoDB" id="665981at2"/>
<proteinExistence type="inferred from homology"/>
<dbReference type="PANTHER" id="PTHR43133:SF46">
    <property type="entry name" value="RNA POLYMERASE SIGMA-70 FACTOR ECF SUBFAMILY"/>
    <property type="match status" value="1"/>
</dbReference>
<dbReference type="InterPro" id="IPR014327">
    <property type="entry name" value="RNA_pol_sigma70_bacteroid"/>
</dbReference>
<dbReference type="Proteomes" id="UP000286701">
    <property type="component" value="Unassembled WGS sequence"/>
</dbReference>
<reference evidence="7 8" key="1">
    <citation type="submission" date="2019-01" db="EMBL/GenBank/DDBJ databases">
        <title>Mucilaginibacter antarcticum sp. nov., isolated from antarctic soil.</title>
        <authorList>
            <person name="Yan Y.-Q."/>
            <person name="Du Z.-J."/>
        </authorList>
    </citation>
    <scope>NUCLEOTIDE SEQUENCE [LARGE SCALE GENOMIC DNA]</scope>
    <source>
        <strain evidence="7 8">F01003</strain>
    </source>
</reference>
<dbReference type="GO" id="GO:0016987">
    <property type="term" value="F:sigma factor activity"/>
    <property type="evidence" value="ECO:0007669"/>
    <property type="project" value="UniProtKB-KW"/>
</dbReference>
<dbReference type="Gene3D" id="1.10.10.10">
    <property type="entry name" value="Winged helix-like DNA-binding domain superfamily/Winged helix DNA-binding domain"/>
    <property type="match status" value="1"/>
</dbReference>
<dbReference type="InterPro" id="IPR007627">
    <property type="entry name" value="RNA_pol_sigma70_r2"/>
</dbReference>
<evidence type="ECO:0000313" key="8">
    <source>
        <dbReference type="Proteomes" id="UP000286701"/>
    </source>
</evidence>
<dbReference type="GO" id="GO:0003677">
    <property type="term" value="F:DNA binding"/>
    <property type="evidence" value="ECO:0007669"/>
    <property type="project" value="InterPro"/>
</dbReference>
<dbReference type="GO" id="GO:0006352">
    <property type="term" value="P:DNA-templated transcription initiation"/>
    <property type="evidence" value="ECO:0007669"/>
    <property type="project" value="InterPro"/>
</dbReference>
<evidence type="ECO:0000313" key="7">
    <source>
        <dbReference type="EMBL" id="RWY57480.1"/>
    </source>
</evidence>
<accession>A0A3S3V3Y7</accession>
<keyword evidence="3" id="KW-0731">Sigma factor</keyword>
<evidence type="ECO:0000259" key="6">
    <source>
        <dbReference type="Pfam" id="PF08281"/>
    </source>
</evidence>
<dbReference type="SUPFAM" id="SSF88946">
    <property type="entry name" value="Sigma2 domain of RNA polymerase sigma factors"/>
    <property type="match status" value="1"/>
</dbReference>
<protein>
    <submittedName>
        <fullName evidence="7">RNA polymerase sigma-70 factor</fullName>
    </submittedName>
</protein>
<comment type="similarity">
    <text evidence="1">Belongs to the sigma-70 factor family. ECF subfamily.</text>
</comment>
<feature type="domain" description="RNA polymerase sigma-70 region 2" evidence="5">
    <location>
        <begin position="30"/>
        <end position="96"/>
    </location>
</feature>
<keyword evidence="2" id="KW-0805">Transcription regulation</keyword>
<sequence length="196" mass="23154">MLPQQEYQMWPDAKLLELLRLDDRKAFEILYNKYSPKLYYAAYNLFRDKDVCEDLVQELFIDLWTKRNDLNIASLEWYLKVAIKNRVLMYIRTQRATLDISAIEVLAEKYSADSQLLQHDISRVLEDNVAQLPEKCRQIFTLSRKEYLSNKEIATRLGISIKTVENQMTIALRYLRTGLTDYLPSIVALLMVHKIK</sequence>
<dbReference type="InterPro" id="IPR013249">
    <property type="entry name" value="RNA_pol_sigma70_r4_t2"/>
</dbReference>
<dbReference type="Pfam" id="PF04542">
    <property type="entry name" value="Sigma70_r2"/>
    <property type="match status" value="1"/>
</dbReference>
<evidence type="ECO:0000256" key="4">
    <source>
        <dbReference type="ARBA" id="ARBA00023163"/>
    </source>
</evidence>
<organism evidence="7 8">
    <name type="scientific">Mucilaginibacter gilvus</name>
    <dbReference type="NCBI Taxonomy" id="2305909"/>
    <lineage>
        <taxon>Bacteria</taxon>
        <taxon>Pseudomonadati</taxon>
        <taxon>Bacteroidota</taxon>
        <taxon>Sphingobacteriia</taxon>
        <taxon>Sphingobacteriales</taxon>
        <taxon>Sphingobacteriaceae</taxon>
        <taxon>Mucilaginibacter</taxon>
    </lineage>
</organism>
<evidence type="ECO:0000256" key="1">
    <source>
        <dbReference type="ARBA" id="ARBA00010641"/>
    </source>
</evidence>
<keyword evidence="8" id="KW-1185">Reference proteome</keyword>
<feature type="domain" description="RNA polymerase sigma factor 70 region 4 type 2" evidence="6">
    <location>
        <begin position="129"/>
        <end position="173"/>
    </location>
</feature>
<dbReference type="Pfam" id="PF08281">
    <property type="entry name" value="Sigma70_r4_2"/>
    <property type="match status" value="1"/>
</dbReference>
<dbReference type="RefSeq" id="WP_128531986.1">
    <property type="nucleotide sequence ID" value="NZ_SBIW01000001.1"/>
</dbReference>
<dbReference type="InterPro" id="IPR036388">
    <property type="entry name" value="WH-like_DNA-bd_sf"/>
</dbReference>
<dbReference type="EMBL" id="SBIW01000001">
    <property type="protein sequence ID" value="RWY57480.1"/>
    <property type="molecule type" value="Genomic_DNA"/>
</dbReference>
<dbReference type="Gene3D" id="1.10.1740.10">
    <property type="match status" value="1"/>
</dbReference>
<evidence type="ECO:0000259" key="5">
    <source>
        <dbReference type="Pfam" id="PF04542"/>
    </source>
</evidence>
<dbReference type="InterPro" id="IPR013324">
    <property type="entry name" value="RNA_pol_sigma_r3/r4-like"/>
</dbReference>
<gene>
    <name evidence="7" type="ORF">EPL05_02840</name>
</gene>
<dbReference type="InterPro" id="IPR014284">
    <property type="entry name" value="RNA_pol_sigma-70_dom"/>
</dbReference>
<dbReference type="InterPro" id="IPR013325">
    <property type="entry name" value="RNA_pol_sigma_r2"/>
</dbReference>
<dbReference type="AlphaFoldDB" id="A0A3S3V3Y7"/>
<comment type="caution">
    <text evidence="7">The sequence shown here is derived from an EMBL/GenBank/DDBJ whole genome shotgun (WGS) entry which is preliminary data.</text>
</comment>
<name>A0A3S3V3Y7_9SPHI</name>
<dbReference type="NCBIfam" id="TIGR02985">
    <property type="entry name" value="Sig70_bacteroi1"/>
    <property type="match status" value="1"/>
</dbReference>